<name>A0ABR3MCM6_9TELE</name>
<protein>
    <submittedName>
        <fullName evidence="1">Uncharacterized protein</fullName>
    </submittedName>
</protein>
<evidence type="ECO:0000313" key="2">
    <source>
        <dbReference type="Proteomes" id="UP001558613"/>
    </source>
</evidence>
<proteinExistence type="predicted"/>
<sequence length="96" mass="11214">MWMFCDATQHLPIKQLSRLPDRHGIESRSKRCSALSFHLLSDSRSEQREETELGDKSNIVHSLAAERNSKRFERMRGVFQTQHAQFRIVCDLATVR</sequence>
<gene>
    <name evidence="1" type="ORF">QQF64_005546</name>
</gene>
<dbReference type="Proteomes" id="UP001558613">
    <property type="component" value="Unassembled WGS sequence"/>
</dbReference>
<reference evidence="1 2" key="1">
    <citation type="submission" date="2023-09" db="EMBL/GenBank/DDBJ databases">
        <authorList>
            <person name="Wang M."/>
        </authorList>
    </citation>
    <scope>NUCLEOTIDE SEQUENCE [LARGE SCALE GENOMIC DNA]</scope>
    <source>
        <strain evidence="1">GT-2023</strain>
        <tissue evidence="1">Liver</tissue>
    </source>
</reference>
<keyword evidence="2" id="KW-1185">Reference proteome</keyword>
<evidence type="ECO:0000313" key="1">
    <source>
        <dbReference type="EMBL" id="KAL1262807.1"/>
    </source>
</evidence>
<comment type="caution">
    <text evidence="1">The sequence shown here is derived from an EMBL/GenBank/DDBJ whole genome shotgun (WGS) entry which is preliminary data.</text>
</comment>
<dbReference type="EMBL" id="JAYMGO010000013">
    <property type="protein sequence ID" value="KAL1262807.1"/>
    <property type="molecule type" value="Genomic_DNA"/>
</dbReference>
<organism evidence="1 2">
    <name type="scientific">Cirrhinus molitorella</name>
    <name type="common">mud carp</name>
    <dbReference type="NCBI Taxonomy" id="172907"/>
    <lineage>
        <taxon>Eukaryota</taxon>
        <taxon>Metazoa</taxon>
        <taxon>Chordata</taxon>
        <taxon>Craniata</taxon>
        <taxon>Vertebrata</taxon>
        <taxon>Euteleostomi</taxon>
        <taxon>Actinopterygii</taxon>
        <taxon>Neopterygii</taxon>
        <taxon>Teleostei</taxon>
        <taxon>Ostariophysi</taxon>
        <taxon>Cypriniformes</taxon>
        <taxon>Cyprinidae</taxon>
        <taxon>Labeoninae</taxon>
        <taxon>Labeonini</taxon>
        <taxon>Cirrhinus</taxon>
    </lineage>
</organism>
<accession>A0ABR3MCM6</accession>